<feature type="domain" description="Methyltransferase" evidence="1">
    <location>
        <begin position="72"/>
        <end position="181"/>
    </location>
</feature>
<keyword evidence="2" id="KW-0489">Methyltransferase</keyword>
<dbReference type="Proteomes" id="UP000007721">
    <property type="component" value="Chromosome"/>
</dbReference>
<dbReference type="GO" id="GO:0032259">
    <property type="term" value="P:methylation"/>
    <property type="evidence" value="ECO:0007669"/>
    <property type="project" value="UniProtKB-KW"/>
</dbReference>
<evidence type="ECO:0000259" key="1">
    <source>
        <dbReference type="Pfam" id="PF13847"/>
    </source>
</evidence>
<name>B9M045_GEODF</name>
<dbReference type="Gene3D" id="3.40.50.150">
    <property type="entry name" value="Vaccinia Virus protein VP39"/>
    <property type="match status" value="1"/>
</dbReference>
<reference evidence="2 3" key="1">
    <citation type="submission" date="2009-01" db="EMBL/GenBank/DDBJ databases">
        <title>Complete sequence of Geobacter sp. FRC-32.</title>
        <authorList>
            <consortium name="US DOE Joint Genome Institute"/>
            <person name="Lucas S."/>
            <person name="Copeland A."/>
            <person name="Lapidus A."/>
            <person name="Glavina del Rio T."/>
            <person name="Dalin E."/>
            <person name="Tice H."/>
            <person name="Bruce D."/>
            <person name="Goodwin L."/>
            <person name="Pitluck S."/>
            <person name="Saunders E."/>
            <person name="Brettin T."/>
            <person name="Detter J.C."/>
            <person name="Han C."/>
            <person name="Larimer F."/>
            <person name="Land M."/>
            <person name="Hauser L."/>
            <person name="Kyrpides N."/>
            <person name="Ovchinnikova G."/>
            <person name="Kostka J."/>
            <person name="Richardson P."/>
        </authorList>
    </citation>
    <scope>NUCLEOTIDE SEQUENCE [LARGE SCALE GENOMIC DNA]</scope>
    <source>
        <strain evidence="3">DSM 22248 / JCM 15807 / FRC-32</strain>
    </source>
</reference>
<dbReference type="InterPro" id="IPR029063">
    <property type="entry name" value="SAM-dependent_MTases_sf"/>
</dbReference>
<dbReference type="AlphaFoldDB" id="B9M045"/>
<proteinExistence type="predicted"/>
<dbReference type="KEGG" id="geo:Geob_2472"/>
<dbReference type="HOGENOM" id="CLU_052868_4_0_7"/>
<dbReference type="RefSeq" id="WP_012647554.1">
    <property type="nucleotide sequence ID" value="NC_011979.1"/>
</dbReference>
<dbReference type="STRING" id="316067.Geob_2472"/>
<dbReference type="SUPFAM" id="SSF53335">
    <property type="entry name" value="S-adenosyl-L-methionine-dependent methyltransferases"/>
    <property type="match status" value="1"/>
</dbReference>
<dbReference type="eggNOG" id="COG2226">
    <property type="taxonomic scope" value="Bacteria"/>
</dbReference>
<keyword evidence="3" id="KW-1185">Reference proteome</keyword>
<gene>
    <name evidence="2" type="ordered locus">Geob_2472</name>
</gene>
<keyword evidence="2" id="KW-0808">Transferase</keyword>
<dbReference type="CDD" id="cd02440">
    <property type="entry name" value="AdoMet_MTases"/>
    <property type="match status" value="1"/>
</dbReference>
<dbReference type="InterPro" id="IPR025714">
    <property type="entry name" value="Methyltranfer_dom"/>
</dbReference>
<dbReference type="GO" id="GO:0008168">
    <property type="term" value="F:methyltransferase activity"/>
    <property type="evidence" value="ECO:0007669"/>
    <property type="project" value="UniProtKB-KW"/>
</dbReference>
<organism evidence="2 3">
    <name type="scientific">Geotalea daltonii (strain DSM 22248 / JCM 15807 / FRC-32)</name>
    <name type="common">Geobacter daltonii</name>
    <dbReference type="NCBI Taxonomy" id="316067"/>
    <lineage>
        <taxon>Bacteria</taxon>
        <taxon>Pseudomonadati</taxon>
        <taxon>Thermodesulfobacteriota</taxon>
        <taxon>Desulfuromonadia</taxon>
        <taxon>Geobacterales</taxon>
        <taxon>Geobacteraceae</taxon>
        <taxon>Geotalea</taxon>
    </lineage>
</organism>
<protein>
    <submittedName>
        <fullName evidence="2">SAM-dependent methyltransferase</fullName>
    </submittedName>
</protein>
<dbReference type="PANTHER" id="PTHR42912">
    <property type="entry name" value="METHYLTRANSFERASE"/>
    <property type="match status" value="1"/>
</dbReference>
<dbReference type="Pfam" id="PF13847">
    <property type="entry name" value="Methyltransf_31"/>
    <property type="match status" value="1"/>
</dbReference>
<evidence type="ECO:0000313" key="2">
    <source>
        <dbReference type="EMBL" id="ACM20825.1"/>
    </source>
</evidence>
<accession>B9M045</accession>
<dbReference type="InterPro" id="IPR050508">
    <property type="entry name" value="Methyltransf_Superfamily"/>
</dbReference>
<dbReference type="PANTHER" id="PTHR42912:SF80">
    <property type="entry name" value="METHYLTRANSFERASE DOMAIN-CONTAINING PROTEIN"/>
    <property type="match status" value="1"/>
</dbReference>
<evidence type="ECO:0000313" key="3">
    <source>
        <dbReference type="Proteomes" id="UP000007721"/>
    </source>
</evidence>
<dbReference type="EMBL" id="CP001390">
    <property type="protein sequence ID" value="ACM20825.1"/>
    <property type="molecule type" value="Genomic_DNA"/>
</dbReference>
<sequence>MKEPYLDQIRTAVRQRYDAVARSPRPLFQYPTGREGMLKLGYGEEFIDSLPASVAESFCGVGNPLLAGKIRPGETVLDVGCGAGVDIIRAAGLAGPDGKVYGVDLTSSMVERAADNIKKMQIANAWAEEGAAESLPFPDKIFDVVTSNGVLNLSPEKRDWLGEIHRVLKPGGRLYLADMILEDGMAGESPNNLDAWSA</sequence>